<feature type="binding site" evidence="5">
    <location>
        <position position="320"/>
    </location>
    <ligand>
        <name>Fe cation</name>
        <dbReference type="ChEBI" id="CHEBI:24875"/>
        <note>catalytic</note>
    </ligand>
</feature>
<evidence type="ECO:0000256" key="6">
    <source>
        <dbReference type="RuleBase" id="RU364048"/>
    </source>
</evidence>
<dbReference type="GO" id="GO:0016121">
    <property type="term" value="P:carotene catabolic process"/>
    <property type="evidence" value="ECO:0007669"/>
    <property type="project" value="TreeGrafter"/>
</dbReference>
<dbReference type="AlphaFoldDB" id="A0A829MMN3"/>
<dbReference type="EMBL" id="AYTF01000001">
    <property type="protein sequence ID" value="ESV65113.1"/>
    <property type="molecule type" value="Genomic_DNA"/>
</dbReference>
<comment type="similarity">
    <text evidence="1 6">Belongs to the carotenoid oxygenase family.</text>
</comment>
<protein>
    <recommendedName>
        <fullName evidence="6">Dioxygenase</fullName>
        <ecNumber evidence="6">1.13.11.-</ecNumber>
    </recommendedName>
</protein>
<dbReference type="PANTHER" id="PTHR10543:SF89">
    <property type="entry name" value="CAROTENOID 9,10(9',10')-CLEAVAGE DIOXYGENASE 1"/>
    <property type="match status" value="1"/>
</dbReference>
<dbReference type="GO" id="GO:0010436">
    <property type="term" value="F:carotenoid dioxygenase activity"/>
    <property type="evidence" value="ECO:0007669"/>
    <property type="project" value="TreeGrafter"/>
</dbReference>
<name>A0A829MMN3_9MYCO</name>
<evidence type="ECO:0000256" key="3">
    <source>
        <dbReference type="ARBA" id="ARBA00023002"/>
    </source>
</evidence>
<dbReference type="Pfam" id="PF03055">
    <property type="entry name" value="RPE65"/>
    <property type="match status" value="1"/>
</dbReference>
<comment type="cofactor">
    <cofactor evidence="5 6">
        <name>Fe(2+)</name>
        <dbReference type="ChEBI" id="CHEBI:29033"/>
    </cofactor>
    <text evidence="5 6">Binds 1 Fe(2+) ion per subunit.</text>
</comment>
<comment type="caution">
    <text evidence="7">The sequence shown here is derived from an EMBL/GenBank/DDBJ whole genome shotgun (WGS) entry which is preliminary data.</text>
</comment>
<sequence>MTATAQPAASTSPYLSGIWEPVQQEMDSVDLEVTGTLPAHLDGRYLRNGPNPAAEVDPATYHLFSGDAMVHGLSLREGKAQWYRNRWVRTPSVSKALGETRPAAISANAGMGVIGPNTNVLSHAGRTLALVEGGIANYELTEDLDTIGTCDFDGTLPGGYTAHPHTDPDTGEMHAVSYSFARGSTVQYSVIDVHGRARRTVDIQVHGAPMMHDFTLTEKYVVFYDLPVTLDMSMISQSVPVPRLLRKPAQIVMNSLIGKVKIPGPIAAKASQYSGKSPSIPYSWNPKYPARIGVMPREGDEASRRAPVRWFEIDPCYVFHPLNGYSEMRDGAEVIVIDLVRYDSMFSQDVLGPSDAKGQLDRWTIDLAKGTVHMERKDDRHLEFPRINETFTGKKHRYGYLPDVENFFGSGEAAGRASSNTTTRPDLPSRAAWTPQSCWGRCHSCRIRHVPPRTTVCSSGSPSTAGPMRGSCCCSMRPVWISWPPSICRSEFRQASTATGLRAEIVIGPGDTSGTGLSVNRRGNSSAAVTLVAWRSRRPSAPYSGRSGFQVPPG</sequence>
<evidence type="ECO:0000313" key="8">
    <source>
        <dbReference type="Proteomes" id="UP000018502"/>
    </source>
</evidence>
<reference evidence="7 8" key="1">
    <citation type="journal article" date="2014" name="Emerg. Infect. Dis.">
        <title>High-level Relatedness among Mycobacterium abscessus subsp. massiliense Strains from Widely Separated Outbreaks.</title>
        <authorList>
            <person name="Tettelin H."/>
            <person name="Davidson R.M."/>
            <person name="Agrawal S."/>
            <person name="Aitken M.L."/>
            <person name="Shallom S."/>
            <person name="Hasan N.A."/>
            <person name="Strong M."/>
            <person name="Nogueira de Moura V.C."/>
            <person name="De Groote M.A."/>
            <person name="Duarte R.S."/>
            <person name="Hine E."/>
            <person name="Parankush S."/>
            <person name="Su Q."/>
            <person name="Daugherty S.C."/>
            <person name="Fraser C.M."/>
            <person name="Brown-Elliott B.A."/>
            <person name="Wallace R.J.Jr."/>
            <person name="Holland S.M."/>
            <person name="Sampaio E.P."/>
            <person name="Olivier K.N."/>
            <person name="Jackson M."/>
            <person name="Zelazny A.M."/>
        </authorList>
    </citation>
    <scope>NUCLEOTIDE SEQUENCE [LARGE SCALE GENOMIC DNA]</scope>
    <source>
        <strain evidence="7 8">MAB_091912_2446</strain>
    </source>
</reference>
<dbReference type="Proteomes" id="UP000018502">
    <property type="component" value="Unassembled WGS sequence"/>
</dbReference>
<gene>
    <name evidence="7" type="ORF">L833_2501</name>
</gene>
<accession>A0A829MMN3</accession>
<keyword evidence="2 5" id="KW-0479">Metal-binding</keyword>
<evidence type="ECO:0000256" key="5">
    <source>
        <dbReference type="PIRSR" id="PIRSR604294-1"/>
    </source>
</evidence>
<evidence type="ECO:0000256" key="2">
    <source>
        <dbReference type="ARBA" id="ARBA00022723"/>
    </source>
</evidence>
<keyword evidence="3 6" id="KW-0560">Oxidoreductase</keyword>
<dbReference type="GO" id="GO:0046872">
    <property type="term" value="F:metal ion binding"/>
    <property type="evidence" value="ECO:0007669"/>
    <property type="project" value="UniProtKB-KW"/>
</dbReference>
<dbReference type="InterPro" id="IPR004294">
    <property type="entry name" value="Carotenoid_Oase"/>
</dbReference>
<keyword evidence="6" id="KW-0223">Dioxygenase</keyword>
<feature type="binding site" evidence="5">
    <location>
        <position position="163"/>
    </location>
    <ligand>
        <name>Fe cation</name>
        <dbReference type="ChEBI" id="CHEBI:24875"/>
        <note>catalytic</note>
    </ligand>
</feature>
<organism evidence="7 8">
    <name type="scientific">Mycobacteroides abscessus MAB_091912_2446</name>
    <dbReference type="NCBI Taxonomy" id="1335414"/>
    <lineage>
        <taxon>Bacteria</taxon>
        <taxon>Bacillati</taxon>
        <taxon>Actinomycetota</taxon>
        <taxon>Actinomycetes</taxon>
        <taxon>Mycobacteriales</taxon>
        <taxon>Mycobacteriaceae</taxon>
        <taxon>Mycobacteroides</taxon>
        <taxon>Mycobacteroides abscessus</taxon>
    </lineage>
</organism>
<feature type="binding site" evidence="5">
    <location>
        <position position="212"/>
    </location>
    <ligand>
        <name>Fe cation</name>
        <dbReference type="ChEBI" id="CHEBI:24875"/>
        <note>catalytic</note>
    </ligand>
</feature>
<keyword evidence="4 5" id="KW-0408">Iron</keyword>
<dbReference type="PANTHER" id="PTHR10543">
    <property type="entry name" value="BETA-CAROTENE DIOXYGENASE"/>
    <property type="match status" value="1"/>
</dbReference>
<proteinExistence type="inferred from homology"/>
<evidence type="ECO:0000256" key="1">
    <source>
        <dbReference type="ARBA" id="ARBA00006787"/>
    </source>
</evidence>
<dbReference type="EC" id="1.13.11.-" evidence="6"/>
<evidence type="ECO:0000313" key="7">
    <source>
        <dbReference type="EMBL" id="ESV65113.1"/>
    </source>
</evidence>
<evidence type="ECO:0000256" key="4">
    <source>
        <dbReference type="ARBA" id="ARBA00023004"/>
    </source>
</evidence>